<dbReference type="STRING" id="1462996.AWM70_14410"/>
<keyword evidence="8" id="KW-0472">Membrane</keyword>
<dbReference type="InterPro" id="IPR050086">
    <property type="entry name" value="MetN_ABC_transporter-like"/>
</dbReference>
<dbReference type="GO" id="GO:0005524">
    <property type="term" value="F:ATP binding"/>
    <property type="evidence" value="ECO:0007669"/>
    <property type="project" value="UniProtKB-KW"/>
</dbReference>
<dbReference type="SUPFAM" id="SSF52540">
    <property type="entry name" value="P-loop containing nucleoside triphosphate hydrolases"/>
    <property type="match status" value="1"/>
</dbReference>
<dbReference type="GO" id="GO:0006865">
    <property type="term" value="P:amino acid transport"/>
    <property type="evidence" value="ECO:0007669"/>
    <property type="project" value="UniProtKB-KW"/>
</dbReference>
<dbReference type="PANTHER" id="PTHR43166">
    <property type="entry name" value="AMINO ACID IMPORT ATP-BINDING PROTEIN"/>
    <property type="match status" value="1"/>
</dbReference>
<gene>
    <name evidence="10" type="ORF">AWM70_14410</name>
</gene>
<dbReference type="InterPro" id="IPR003593">
    <property type="entry name" value="AAA+_ATPase"/>
</dbReference>
<keyword evidence="7" id="KW-0029">Amino-acid transport</keyword>
<evidence type="ECO:0000256" key="4">
    <source>
        <dbReference type="ARBA" id="ARBA00022741"/>
    </source>
</evidence>
<dbReference type="KEGG" id="pyg:AWM70_14410"/>
<keyword evidence="5 10" id="KW-0067">ATP-binding</keyword>
<evidence type="ECO:0000256" key="6">
    <source>
        <dbReference type="ARBA" id="ARBA00022967"/>
    </source>
</evidence>
<dbReference type="InterPro" id="IPR017871">
    <property type="entry name" value="ABC_transporter-like_CS"/>
</dbReference>
<evidence type="ECO:0000256" key="2">
    <source>
        <dbReference type="ARBA" id="ARBA00022448"/>
    </source>
</evidence>
<dbReference type="InterPro" id="IPR041701">
    <property type="entry name" value="MetN_ABC"/>
</dbReference>
<keyword evidence="3" id="KW-1003">Cell membrane</keyword>
<name>A0A1B1N2K6_9BACL</name>
<evidence type="ECO:0000259" key="9">
    <source>
        <dbReference type="PROSITE" id="PS50893"/>
    </source>
</evidence>
<dbReference type="CDD" id="cd03258">
    <property type="entry name" value="ABC_MetN_methionine_transporter"/>
    <property type="match status" value="1"/>
</dbReference>
<dbReference type="InterPro" id="IPR018449">
    <property type="entry name" value="NIL_domain"/>
</dbReference>
<dbReference type="SMART" id="SM00930">
    <property type="entry name" value="NIL"/>
    <property type="match status" value="1"/>
</dbReference>
<dbReference type="Proteomes" id="UP000092573">
    <property type="component" value="Chromosome"/>
</dbReference>
<dbReference type="InterPro" id="IPR003439">
    <property type="entry name" value="ABC_transporter-like_ATP-bd"/>
</dbReference>
<evidence type="ECO:0000256" key="3">
    <source>
        <dbReference type="ARBA" id="ARBA00022475"/>
    </source>
</evidence>
<dbReference type="GO" id="GO:0016887">
    <property type="term" value="F:ATP hydrolysis activity"/>
    <property type="evidence" value="ECO:0007669"/>
    <property type="project" value="InterPro"/>
</dbReference>
<keyword evidence="6" id="KW-1278">Translocase</keyword>
<proteinExistence type="inferred from homology"/>
<dbReference type="RefSeq" id="WP_068697503.1">
    <property type="nucleotide sequence ID" value="NZ_CP014167.1"/>
</dbReference>
<dbReference type="PROSITE" id="PS00211">
    <property type="entry name" value="ABC_TRANSPORTER_1"/>
    <property type="match status" value="1"/>
</dbReference>
<accession>A0A1B1N2K6</accession>
<dbReference type="SUPFAM" id="SSF55021">
    <property type="entry name" value="ACT-like"/>
    <property type="match status" value="1"/>
</dbReference>
<dbReference type="PANTHER" id="PTHR43166:SF30">
    <property type="entry name" value="METHIONINE IMPORT ATP-BINDING PROTEIN METN"/>
    <property type="match status" value="1"/>
</dbReference>
<dbReference type="AlphaFoldDB" id="A0A1B1N2K6"/>
<dbReference type="SMART" id="SM00382">
    <property type="entry name" value="AAA"/>
    <property type="match status" value="1"/>
</dbReference>
<feature type="domain" description="ABC transporter" evidence="9">
    <location>
        <begin position="2"/>
        <end position="241"/>
    </location>
</feature>
<evidence type="ECO:0000256" key="7">
    <source>
        <dbReference type="ARBA" id="ARBA00022970"/>
    </source>
</evidence>
<keyword evidence="4" id="KW-0547">Nucleotide-binding</keyword>
<dbReference type="GO" id="GO:0005886">
    <property type="term" value="C:plasma membrane"/>
    <property type="evidence" value="ECO:0007669"/>
    <property type="project" value="UniProtKB-ARBA"/>
</dbReference>
<dbReference type="PROSITE" id="PS50893">
    <property type="entry name" value="ABC_TRANSPORTER_2"/>
    <property type="match status" value="1"/>
</dbReference>
<evidence type="ECO:0000313" key="11">
    <source>
        <dbReference type="Proteomes" id="UP000092573"/>
    </source>
</evidence>
<evidence type="ECO:0000313" key="10">
    <source>
        <dbReference type="EMBL" id="ANS75643.1"/>
    </source>
</evidence>
<dbReference type="InterPro" id="IPR045865">
    <property type="entry name" value="ACT-like_dom_sf"/>
</dbReference>
<organism evidence="10 11">
    <name type="scientific">Paenibacillus yonginensis</name>
    <dbReference type="NCBI Taxonomy" id="1462996"/>
    <lineage>
        <taxon>Bacteria</taxon>
        <taxon>Bacillati</taxon>
        <taxon>Bacillota</taxon>
        <taxon>Bacilli</taxon>
        <taxon>Bacillales</taxon>
        <taxon>Paenibacillaceae</taxon>
        <taxon>Paenibacillus</taxon>
    </lineage>
</organism>
<dbReference type="Gene3D" id="3.40.50.300">
    <property type="entry name" value="P-loop containing nucleotide triphosphate hydrolases"/>
    <property type="match status" value="1"/>
</dbReference>
<evidence type="ECO:0000256" key="1">
    <source>
        <dbReference type="ARBA" id="ARBA00005417"/>
    </source>
</evidence>
<evidence type="ECO:0000256" key="8">
    <source>
        <dbReference type="ARBA" id="ARBA00023136"/>
    </source>
</evidence>
<dbReference type="Gene3D" id="3.30.70.260">
    <property type="match status" value="1"/>
</dbReference>
<sequence>MIELKNLTKVYGSKSRATTALSGLNLTVDKGEIFGVIGHSGAGKSTLIRCINLLERPTGGEVWVGGRNLTSLGKRELQLERRRIGMIFQHFNLLSSATVYDNIAFPLRLAGTDRTKLKSKVEELLSLVGLEAHSGKYPSQLSGGQKQRVGIARALASDPDVLLCDEATSALDPQTTDSILKLLLDINRKLGLTILLITHEMHVIQSICDRVAVIHEGGIVEQGPVAEVFLKPKHEVTKEFISRDVAGGDAPEVRIAGAAASSGRQAAETAALPYTGGAVFRITCLGENTYGTALSEVVLSTGVHFAILQGTVSTIKEVPYSQLTVSFTGAKEAVELAVAKLRERDFDVEVLG</sequence>
<dbReference type="EMBL" id="CP014167">
    <property type="protein sequence ID" value="ANS75643.1"/>
    <property type="molecule type" value="Genomic_DNA"/>
</dbReference>
<dbReference type="InterPro" id="IPR027417">
    <property type="entry name" value="P-loop_NTPase"/>
</dbReference>
<dbReference type="Pfam" id="PF00005">
    <property type="entry name" value="ABC_tran"/>
    <property type="match status" value="1"/>
</dbReference>
<keyword evidence="11" id="KW-1185">Reference proteome</keyword>
<keyword evidence="2" id="KW-0813">Transport</keyword>
<protein>
    <submittedName>
        <fullName evidence="10">Methionine ABC transporter ATP-binding protein</fullName>
    </submittedName>
</protein>
<dbReference type="FunFam" id="3.40.50.300:FF:000056">
    <property type="entry name" value="Cell division ATP-binding protein FtsE"/>
    <property type="match status" value="1"/>
</dbReference>
<comment type="similarity">
    <text evidence="1">Belongs to the ABC transporter superfamily.</text>
</comment>
<reference evidence="10 11" key="1">
    <citation type="submission" date="2016-01" db="EMBL/GenBank/DDBJ databases">
        <title>Complete Genome Sequence of Paenibacillus yonginensis DCY84, a novel Plant Growth-Promoting Bacteria with Elicitation of Induced Systemic Resistance.</title>
        <authorList>
            <person name="Kim Y.J."/>
            <person name="Yang D.C."/>
            <person name="Sukweenadhi J."/>
        </authorList>
    </citation>
    <scope>NUCLEOTIDE SEQUENCE [LARGE SCALE GENOMIC DNA]</scope>
    <source>
        <strain evidence="10 11">DCY84</strain>
    </source>
</reference>
<dbReference type="Pfam" id="PF09383">
    <property type="entry name" value="NIL"/>
    <property type="match status" value="1"/>
</dbReference>
<evidence type="ECO:0000256" key="5">
    <source>
        <dbReference type="ARBA" id="ARBA00022840"/>
    </source>
</evidence>
<dbReference type="OrthoDB" id="9802264at2"/>